<accession>A0A915NJQ6</accession>
<feature type="compositionally biased region" description="Polar residues" evidence="1">
    <location>
        <begin position="124"/>
        <end position="146"/>
    </location>
</feature>
<protein>
    <submittedName>
        <fullName evidence="4">Secreted protein</fullName>
    </submittedName>
</protein>
<evidence type="ECO:0000256" key="1">
    <source>
        <dbReference type="SAM" id="MobiDB-lite"/>
    </source>
</evidence>
<organism evidence="3 4">
    <name type="scientific">Meloidogyne floridensis</name>
    <dbReference type="NCBI Taxonomy" id="298350"/>
    <lineage>
        <taxon>Eukaryota</taxon>
        <taxon>Metazoa</taxon>
        <taxon>Ecdysozoa</taxon>
        <taxon>Nematoda</taxon>
        <taxon>Chromadorea</taxon>
        <taxon>Rhabditida</taxon>
        <taxon>Tylenchina</taxon>
        <taxon>Tylenchomorpha</taxon>
        <taxon>Tylenchoidea</taxon>
        <taxon>Meloidogynidae</taxon>
        <taxon>Meloidogyninae</taxon>
        <taxon>Meloidogyne</taxon>
    </lineage>
</organism>
<dbReference type="AlphaFoldDB" id="A0A915NJQ6"/>
<keyword evidence="3" id="KW-1185">Reference proteome</keyword>
<evidence type="ECO:0000313" key="4">
    <source>
        <dbReference type="WBParaSite" id="scf7180000419359.g3692"/>
    </source>
</evidence>
<sequence>MLKLSKSIFYHLLFVLLSLAIEFRNASSMLNWWNTDGQNNSTIHPEQSAGQVQHNPNVPHLLAPPTTPIGSVAATPVHGSPVRNFDNTLYGTTSNQFENRTFGPNGAESPPYYTDSEWFPSSGGTSFAPSAVNSPTHPNMPTSLHHQNLPEDFHGYYSQQLEDESNDGDASYVSNIDNEFDGTDTGSHHSVNMMPGPSSTSAHRKGKKHSPNAKGTPKTRSPKKNKNSEKVRRH</sequence>
<dbReference type="Proteomes" id="UP000887560">
    <property type="component" value="Unplaced"/>
</dbReference>
<reference evidence="4" key="1">
    <citation type="submission" date="2022-11" db="UniProtKB">
        <authorList>
            <consortium name="WormBaseParasite"/>
        </authorList>
    </citation>
    <scope>IDENTIFICATION</scope>
</reference>
<feature type="compositionally biased region" description="Basic residues" evidence="1">
    <location>
        <begin position="202"/>
        <end position="211"/>
    </location>
</feature>
<feature type="region of interest" description="Disordered" evidence="1">
    <location>
        <begin position="162"/>
        <end position="234"/>
    </location>
</feature>
<dbReference type="WBParaSite" id="scf7180000419359.g3692">
    <property type="protein sequence ID" value="scf7180000419359.g3692"/>
    <property type="gene ID" value="scf7180000419359.g3692"/>
</dbReference>
<keyword evidence="2" id="KW-0732">Signal</keyword>
<feature type="chain" id="PRO_5037344555" evidence="2">
    <location>
        <begin position="29"/>
        <end position="234"/>
    </location>
</feature>
<evidence type="ECO:0000313" key="3">
    <source>
        <dbReference type="Proteomes" id="UP000887560"/>
    </source>
</evidence>
<name>A0A915NJQ6_9BILA</name>
<feature type="signal peptide" evidence="2">
    <location>
        <begin position="1"/>
        <end position="28"/>
    </location>
</feature>
<evidence type="ECO:0000256" key="2">
    <source>
        <dbReference type="SAM" id="SignalP"/>
    </source>
</evidence>
<feature type="region of interest" description="Disordered" evidence="1">
    <location>
        <begin position="124"/>
        <end position="150"/>
    </location>
</feature>
<proteinExistence type="predicted"/>